<dbReference type="AlphaFoldDB" id="A0A8J6NNT9"/>
<evidence type="ECO:0000313" key="1">
    <source>
        <dbReference type="EMBL" id="MBC8430696.1"/>
    </source>
</evidence>
<comment type="caution">
    <text evidence="1">The sequence shown here is derived from an EMBL/GenBank/DDBJ whole genome shotgun (WGS) entry which is preliminary data.</text>
</comment>
<reference evidence="1 2" key="1">
    <citation type="submission" date="2020-08" db="EMBL/GenBank/DDBJ databases">
        <title>Bridging the membrane lipid divide: bacteria of the FCB group superphylum have the potential to synthesize archaeal ether lipids.</title>
        <authorList>
            <person name="Villanueva L."/>
            <person name="Von Meijenfeldt F.A.B."/>
            <person name="Westbye A.B."/>
            <person name="Yadav S."/>
            <person name="Hopmans E.C."/>
            <person name="Dutilh B.E."/>
            <person name="Sinninghe Damste J.S."/>
        </authorList>
    </citation>
    <scope>NUCLEOTIDE SEQUENCE [LARGE SCALE GENOMIC DNA]</scope>
    <source>
        <strain evidence="1">NIOZ-UU17</strain>
    </source>
</reference>
<evidence type="ECO:0000313" key="2">
    <source>
        <dbReference type="Proteomes" id="UP000605201"/>
    </source>
</evidence>
<proteinExistence type="predicted"/>
<dbReference type="Proteomes" id="UP000605201">
    <property type="component" value="Unassembled WGS sequence"/>
</dbReference>
<dbReference type="EMBL" id="JACNIG010000071">
    <property type="protein sequence ID" value="MBC8430696.1"/>
    <property type="molecule type" value="Genomic_DNA"/>
</dbReference>
<name>A0A8J6NNT9_9BACT</name>
<gene>
    <name evidence="1" type="ORF">H8D96_02130</name>
</gene>
<protein>
    <submittedName>
        <fullName evidence="1">Uncharacterized protein</fullName>
    </submittedName>
</protein>
<sequence length="62" mass="6871">MPSQAPTFKWGIPLIIIFGFKGSAAYAEASGYASGYDPTRRRAKGFRGSKFRVQGLTQNEER</sequence>
<accession>A0A8J6NNT9</accession>
<organism evidence="1 2">
    <name type="scientific">Candidatus Desulfatibia vada</name>
    <dbReference type="NCBI Taxonomy" id="2841696"/>
    <lineage>
        <taxon>Bacteria</taxon>
        <taxon>Pseudomonadati</taxon>
        <taxon>Thermodesulfobacteriota</taxon>
        <taxon>Desulfobacteria</taxon>
        <taxon>Desulfobacterales</taxon>
        <taxon>Desulfobacterales incertae sedis</taxon>
        <taxon>Candidatus Desulfatibia</taxon>
    </lineage>
</organism>